<dbReference type="Proteomes" id="UP000828390">
    <property type="component" value="Unassembled WGS sequence"/>
</dbReference>
<comment type="caution">
    <text evidence="1">The sequence shown here is derived from an EMBL/GenBank/DDBJ whole genome shotgun (WGS) entry which is preliminary data.</text>
</comment>
<reference evidence="1" key="1">
    <citation type="journal article" date="2019" name="bioRxiv">
        <title>The Genome of the Zebra Mussel, Dreissena polymorpha: A Resource for Invasive Species Research.</title>
        <authorList>
            <person name="McCartney M.A."/>
            <person name="Auch B."/>
            <person name="Kono T."/>
            <person name="Mallez S."/>
            <person name="Zhang Y."/>
            <person name="Obille A."/>
            <person name="Becker A."/>
            <person name="Abrahante J.E."/>
            <person name="Garbe J."/>
            <person name="Badalamenti J.P."/>
            <person name="Herman A."/>
            <person name="Mangelson H."/>
            <person name="Liachko I."/>
            <person name="Sullivan S."/>
            <person name="Sone E.D."/>
            <person name="Koren S."/>
            <person name="Silverstein K.A.T."/>
            <person name="Beckman K.B."/>
            <person name="Gohl D.M."/>
        </authorList>
    </citation>
    <scope>NUCLEOTIDE SEQUENCE</scope>
    <source>
        <strain evidence="1">Duluth1</strain>
        <tissue evidence="1">Whole animal</tissue>
    </source>
</reference>
<reference evidence="1" key="2">
    <citation type="submission" date="2020-11" db="EMBL/GenBank/DDBJ databases">
        <authorList>
            <person name="McCartney M.A."/>
            <person name="Auch B."/>
            <person name="Kono T."/>
            <person name="Mallez S."/>
            <person name="Becker A."/>
            <person name="Gohl D.M."/>
            <person name="Silverstein K.A.T."/>
            <person name="Koren S."/>
            <person name="Bechman K.B."/>
            <person name="Herman A."/>
            <person name="Abrahante J.E."/>
            <person name="Garbe J."/>
        </authorList>
    </citation>
    <scope>NUCLEOTIDE SEQUENCE</scope>
    <source>
        <strain evidence="1">Duluth1</strain>
        <tissue evidence="1">Whole animal</tissue>
    </source>
</reference>
<dbReference type="EMBL" id="JAIWYP010000012">
    <property type="protein sequence ID" value="KAH3725400.1"/>
    <property type="molecule type" value="Genomic_DNA"/>
</dbReference>
<sequence>MLFGDDIGKEITNCVTNVSFSKDLRQRGRGFGPRPFRGFRGRGFNPAGFAASYQSGMWIKHTYGIEHNLQQELSRGQRARLFECLTV</sequence>
<proteinExistence type="predicted"/>
<gene>
    <name evidence="1" type="ORF">DPMN_051233</name>
</gene>
<keyword evidence="2" id="KW-1185">Reference proteome</keyword>
<dbReference type="AlphaFoldDB" id="A0A9D4CHI1"/>
<organism evidence="1 2">
    <name type="scientific">Dreissena polymorpha</name>
    <name type="common">Zebra mussel</name>
    <name type="synonym">Mytilus polymorpha</name>
    <dbReference type="NCBI Taxonomy" id="45954"/>
    <lineage>
        <taxon>Eukaryota</taxon>
        <taxon>Metazoa</taxon>
        <taxon>Spiralia</taxon>
        <taxon>Lophotrochozoa</taxon>
        <taxon>Mollusca</taxon>
        <taxon>Bivalvia</taxon>
        <taxon>Autobranchia</taxon>
        <taxon>Heteroconchia</taxon>
        <taxon>Euheterodonta</taxon>
        <taxon>Imparidentia</taxon>
        <taxon>Neoheterodontei</taxon>
        <taxon>Myida</taxon>
        <taxon>Dreissenoidea</taxon>
        <taxon>Dreissenidae</taxon>
        <taxon>Dreissena</taxon>
    </lineage>
</organism>
<accession>A0A9D4CHI1</accession>
<protein>
    <submittedName>
        <fullName evidence="1">Uncharacterized protein</fullName>
    </submittedName>
</protein>
<evidence type="ECO:0000313" key="2">
    <source>
        <dbReference type="Proteomes" id="UP000828390"/>
    </source>
</evidence>
<name>A0A9D4CHI1_DREPO</name>
<evidence type="ECO:0000313" key="1">
    <source>
        <dbReference type="EMBL" id="KAH3725400.1"/>
    </source>
</evidence>